<dbReference type="OrthoDB" id="9793330at2"/>
<name>A0A5R8KBK4_9BACT</name>
<keyword evidence="2" id="KW-1185">Reference proteome</keyword>
<gene>
    <name evidence="1" type="ORF">FEM03_16760</name>
</gene>
<dbReference type="AlphaFoldDB" id="A0A5R8KBK4"/>
<dbReference type="EMBL" id="VAUV01000012">
    <property type="protein sequence ID" value="TLD69690.1"/>
    <property type="molecule type" value="Genomic_DNA"/>
</dbReference>
<dbReference type="InterPro" id="IPR026406">
    <property type="entry name" value="Ver/Plancto_CHP"/>
</dbReference>
<reference evidence="1 2" key="1">
    <citation type="submission" date="2019-05" db="EMBL/GenBank/DDBJ databases">
        <title>Verrucobacter flavum gen. nov., sp. nov. a new member of the family Verrucomicrobiaceae.</title>
        <authorList>
            <person name="Szuroczki S."/>
            <person name="Abbaszade G."/>
            <person name="Szabo A."/>
            <person name="Felfoldi T."/>
            <person name="Schumann P."/>
            <person name="Boka K."/>
            <person name="Keki Z."/>
            <person name="Toumi M."/>
            <person name="Toth E."/>
        </authorList>
    </citation>
    <scope>NUCLEOTIDE SEQUENCE [LARGE SCALE GENOMIC DNA]</scope>
    <source>
        <strain evidence="1 2">MG-N-17</strain>
    </source>
</reference>
<accession>A0A5R8KBK4</accession>
<evidence type="ECO:0000313" key="1">
    <source>
        <dbReference type="EMBL" id="TLD69690.1"/>
    </source>
</evidence>
<organism evidence="1 2">
    <name type="scientific">Phragmitibacter flavus</name>
    <dbReference type="NCBI Taxonomy" id="2576071"/>
    <lineage>
        <taxon>Bacteria</taxon>
        <taxon>Pseudomonadati</taxon>
        <taxon>Verrucomicrobiota</taxon>
        <taxon>Verrucomicrobiia</taxon>
        <taxon>Verrucomicrobiales</taxon>
        <taxon>Verrucomicrobiaceae</taxon>
        <taxon>Phragmitibacter</taxon>
    </lineage>
</organism>
<sequence length="247" mass="27686">MPACISSTTDTSVTGSTSIKPFTVIVRTSTFQSPATTKAASAFANIGTQKPASDAPARAIKTKRRLIEKFILNSNLRHIHRLSCTTWKKHQSAPFLHGNLDPSPLCAMLPVRPRRVMKENFAFQLAMHAVQQRDSRYAPQAYAFVCDSLAHTVQLLNRDKADSHHVTGPEMLRGFRDLALQQFGPMAVIVMREWGIRSSEDVGNMVYNLIEAEYFGKNESDKLEDFADGIPLEEFLSKPYQKKSSRQ</sequence>
<dbReference type="Proteomes" id="UP000306196">
    <property type="component" value="Unassembled WGS sequence"/>
</dbReference>
<evidence type="ECO:0000313" key="2">
    <source>
        <dbReference type="Proteomes" id="UP000306196"/>
    </source>
</evidence>
<proteinExistence type="predicted"/>
<dbReference type="NCBIfam" id="TIGR04138">
    <property type="entry name" value="Plancto_Ver_chp"/>
    <property type="match status" value="1"/>
</dbReference>
<comment type="caution">
    <text evidence="1">The sequence shown here is derived from an EMBL/GenBank/DDBJ whole genome shotgun (WGS) entry which is preliminary data.</text>
</comment>
<protein>
    <submittedName>
        <fullName evidence="1">Uncharacterized protein</fullName>
    </submittedName>
</protein>